<dbReference type="PROSITE" id="PS51015">
    <property type="entry name" value="YDG"/>
    <property type="match status" value="1"/>
</dbReference>
<evidence type="ECO:0000259" key="3">
    <source>
        <dbReference type="PROSITE" id="PS51015"/>
    </source>
</evidence>
<reference evidence="4" key="2">
    <citation type="submission" date="2021-08" db="EMBL/GenBank/DDBJ databases">
        <authorList>
            <person name="Eriksson T."/>
        </authorList>
    </citation>
    <scope>NUCLEOTIDE SEQUENCE</scope>
    <source>
        <strain evidence="4">Stoneville</strain>
        <tissue evidence="4">Whole head</tissue>
    </source>
</reference>
<dbReference type="InterPro" id="IPR003105">
    <property type="entry name" value="SRA_YDG"/>
</dbReference>
<protein>
    <recommendedName>
        <fullName evidence="3">YDG domain-containing protein</fullName>
    </recommendedName>
</protein>
<name>A0A8J6L8F8_TENMO</name>
<dbReference type="SMART" id="SM00645">
    <property type="entry name" value="Pept_C1"/>
    <property type="match status" value="1"/>
</dbReference>
<dbReference type="CDD" id="cd02620">
    <property type="entry name" value="Peptidase_C1A_CathepsinB"/>
    <property type="match status" value="1"/>
</dbReference>
<proteinExistence type="predicted"/>
<dbReference type="SUPFAM" id="SSF54001">
    <property type="entry name" value="Cysteine proteinases"/>
    <property type="match status" value="1"/>
</dbReference>
<dbReference type="InterPro" id="IPR045134">
    <property type="entry name" value="UHRF1/2-like"/>
</dbReference>
<gene>
    <name evidence="4" type="ORF">GEV33_012978</name>
</gene>
<organism evidence="4 5">
    <name type="scientific">Tenebrio molitor</name>
    <name type="common">Yellow mealworm beetle</name>
    <dbReference type="NCBI Taxonomy" id="7067"/>
    <lineage>
        <taxon>Eukaryota</taxon>
        <taxon>Metazoa</taxon>
        <taxon>Ecdysozoa</taxon>
        <taxon>Arthropoda</taxon>
        <taxon>Hexapoda</taxon>
        <taxon>Insecta</taxon>
        <taxon>Pterygota</taxon>
        <taxon>Neoptera</taxon>
        <taxon>Endopterygota</taxon>
        <taxon>Coleoptera</taxon>
        <taxon>Polyphaga</taxon>
        <taxon>Cucujiformia</taxon>
        <taxon>Tenebrionidae</taxon>
        <taxon>Tenebrio</taxon>
    </lineage>
</organism>
<dbReference type="SMART" id="SM00466">
    <property type="entry name" value="SRA"/>
    <property type="match status" value="1"/>
</dbReference>
<dbReference type="Gene3D" id="2.30.280.10">
    <property type="entry name" value="SRA-YDG"/>
    <property type="match status" value="1"/>
</dbReference>
<dbReference type="Gene3D" id="3.90.70.10">
    <property type="entry name" value="Cysteine proteinases"/>
    <property type="match status" value="1"/>
</dbReference>
<reference evidence="4" key="1">
    <citation type="journal article" date="2020" name="J Insects Food Feed">
        <title>The yellow mealworm (Tenebrio molitor) genome: a resource for the emerging insects as food and feed industry.</title>
        <authorList>
            <person name="Eriksson T."/>
            <person name="Andere A."/>
            <person name="Kelstrup H."/>
            <person name="Emery V."/>
            <person name="Picard C."/>
        </authorList>
    </citation>
    <scope>NUCLEOTIDE SEQUENCE</scope>
    <source>
        <strain evidence="4">Stoneville</strain>
        <tissue evidence="4">Whole head</tissue>
    </source>
</reference>
<dbReference type="GO" id="GO:0005634">
    <property type="term" value="C:nucleus"/>
    <property type="evidence" value="ECO:0007669"/>
    <property type="project" value="UniProtKB-SubCell"/>
</dbReference>
<dbReference type="GO" id="GO:0008234">
    <property type="term" value="F:cysteine-type peptidase activity"/>
    <property type="evidence" value="ECO:0007669"/>
    <property type="project" value="InterPro"/>
</dbReference>
<dbReference type="EMBL" id="JABDTM020027895">
    <property type="protein sequence ID" value="KAH0809813.1"/>
    <property type="molecule type" value="Genomic_DNA"/>
</dbReference>
<comment type="caution">
    <text evidence="4">The sequence shown here is derived from an EMBL/GenBank/DDBJ whole genome shotgun (WGS) entry which is preliminary data.</text>
</comment>
<dbReference type="Proteomes" id="UP000719412">
    <property type="component" value="Unassembled WGS sequence"/>
</dbReference>
<evidence type="ECO:0000256" key="1">
    <source>
        <dbReference type="ARBA" id="ARBA00023242"/>
    </source>
</evidence>
<dbReference type="Gene3D" id="3.30.40.10">
    <property type="entry name" value="Zinc/RING finger domain, C3HC4 (zinc finger)"/>
    <property type="match status" value="1"/>
</dbReference>
<evidence type="ECO:0000313" key="4">
    <source>
        <dbReference type="EMBL" id="KAH0809813.1"/>
    </source>
</evidence>
<dbReference type="InterPro" id="IPR015947">
    <property type="entry name" value="PUA-like_sf"/>
</dbReference>
<dbReference type="GO" id="GO:0044027">
    <property type="term" value="P:negative regulation of gene expression via chromosomal CpG island methylation"/>
    <property type="evidence" value="ECO:0007669"/>
    <property type="project" value="TreeGrafter"/>
</dbReference>
<dbReference type="SUPFAM" id="SSF88697">
    <property type="entry name" value="PUA domain-like"/>
    <property type="match status" value="1"/>
</dbReference>
<dbReference type="GO" id="GO:0016567">
    <property type="term" value="P:protein ubiquitination"/>
    <property type="evidence" value="ECO:0007669"/>
    <property type="project" value="TreeGrafter"/>
</dbReference>
<dbReference type="GO" id="GO:0061630">
    <property type="term" value="F:ubiquitin protein ligase activity"/>
    <property type="evidence" value="ECO:0007669"/>
    <property type="project" value="TreeGrafter"/>
</dbReference>
<keyword evidence="1 2" id="KW-0539">Nucleus</keyword>
<comment type="subcellular location">
    <subcellularLocation>
        <location evidence="2">Nucleus</location>
    </subcellularLocation>
</comment>
<dbReference type="AlphaFoldDB" id="A0A8J6L8F8"/>
<dbReference type="InterPro" id="IPR038765">
    <property type="entry name" value="Papain-like_cys_pep_sf"/>
</dbReference>
<dbReference type="InterPro" id="IPR013083">
    <property type="entry name" value="Znf_RING/FYVE/PHD"/>
</dbReference>
<feature type="domain" description="YDG" evidence="3">
    <location>
        <begin position="1"/>
        <end position="118"/>
    </location>
</feature>
<dbReference type="PANTHER" id="PTHR14140:SF45">
    <property type="entry name" value="RING-TYPE E3 UBIQUITIN TRANSFERASE"/>
    <property type="match status" value="1"/>
</dbReference>
<dbReference type="Pfam" id="PF00112">
    <property type="entry name" value="Peptidase_C1"/>
    <property type="match status" value="1"/>
</dbReference>
<dbReference type="InterPro" id="IPR000668">
    <property type="entry name" value="Peptidase_C1A_C"/>
</dbReference>
<evidence type="ECO:0000256" key="2">
    <source>
        <dbReference type="PROSITE-ProRule" id="PRU00358"/>
    </source>
</evidence>
<accession>A0A8J6L8F8</accession>
<dbReference type="SUPFAM" id="SSF57850">
    <property type="entry name" value="RING/U-box"/>
    <property type="match status" value="1"/>
</dbReference>
<dbReference type="InterPro" id="IPR036987">
    <property type="entry name" value="SRA-YDG_sf"/>
</dbReference>
<evidence type="ECO:0000313" key="5">
    <source>
        <dbReference type="Proteomes" id="UP000719412"/>
    </source>
</evidence>
<dbReference type="GO" id="GO:0006508">
    <property type="term" value="P:proteolysis"/>
    <property type="evidence" value="ECO:0007669"/>
    <property type="project" value="InterPro"/>
</dbReference>
<dbReference type="Pfam" id="PF02182">
    <property type="entry name" value="SAD_SRA"/>
    <property type="match status" value="1"/>
</dbReference>
<keyword evidence="5" id="KW-1185">Reference proteome</keyword>
<dbReference type="PANTHER" id="PTHR14140">
    <property type="entry name" value="E3 UBIQUITIN-PROTEIN LIGASE UHRF-RELATED"/>
    <property type="match status" value="1"/>
</dbReference>
<sequence>MDDWRIVQAKHSIYKLYQLLRKTQPFSWVAESRKSTPFPNRILALNCSNIKTKNNGFGKADAWKQGKPIRVIRSSRLGKQSNFAPTTGYRYDGIYKVVEYFPDIDRSGSLVWRYLLRRDDPTLAPWIKRNPLDSIVLGNCESSDELELNPAKKIKTCFQIDPRTGKYIDGDLANEKVWNECKESAFKGRQAFIEKVAELFTCACCQDIVRVPVTTSCKHNICQLRLAAFQWKRFDGDPTTRRTTKKTRYKFKDSLDIVKYYGSTNPLNGLRSNFPLNMTAEYLESLVGHEDLLRTHDELEVLHHKPESLSKLPKDFDARKEWPICEPIIGHVREQGQCDAAWAVVPASVMSDTLCIESNGKELVHLSAEDIITCCSECRETNGCEGGLMYKVWDFWMETGIVTGGEYSSEQGCKPYTESSFKSHTATSCESSCSTENYQKTYSEDKNKGALAYRLPREEKQIRAELKSHGPVTAVMAVYIDFLNYQDGVYTHETGEEIGTHVVKIIGWGEEKKKKYWLAANSWGNQWGNMGGFFKIERGTDHCGIESDVRSGRISKKLSPREFLEKYDPAKGSSESRRLILSFAWMLILWLTTVTLLF</sequence>